<evidence type="ECO:0000313" key="3">
    <source>
        <dbReference type="Proteomes" id="UP000281553"/>
    </source>
</evidence>
<dbReference type="EMBL" id="UYRU01044281">
    <property type="protein sequence ID" value="VDK86012.1"/>
    <property type="molecule type" value="Genomic_DNA"/>
</dbReference>
<evidence type="ECO:0008006" key="4">
    <source>
        <dbReference type="Google" id="ProtNLM"/>
    </source>
</evidence>
<name>A0A3P6TCY7_DIBLA</name>
<dbReference type="InterPro" id="IPR035899">
    <property type="entry name" value="DBL_dom_sf"/>
</dbReference>
<feature type="compositionally biased region" description="Low complexity" evidence="1">
    <location>
        <begin position="104"/>
        <end position="123"/>
    </location>
</feature>
<feature type="region of interest" description="Disordered" evidence="1">
    <location>
        <begin position="34"/>
        <end position="123"/>
    </location>
</feature>
<gene>
    <name evidence="2" type="ORF">DILT_LOCUS3803</name>
</gene>
<dbReference type="OrthoDB" id="27593at2759"/>
<keyword evidence="3" id="KW-1185">Reference proteome</keyword>
<proteinExistence type="predicted"/>
<reference evidence="2 3" key="1">
    <citation type="submission" date="2018-11" db="EMBL/GenBank/DDBJ databases">
        <authorList>
            <consortium name="Pathogen Informatics"/>
        </authorList>
    </citation>
    <scope>NUCLEOTIDE SEQUENCE [LARGE SCALE GENOMIC DNA]</scope>
</reference>
<dbReference type="PANTHER" id="PTHR12845">
    <property type="entry name" value="GUANINE NUCLEOTIDE EXCHANGE FACTOR"/>
    <property type="match status" value="1"/>
</dbReference>
<dbReference type="AlphaFoldDB" id="A0A3P6TCY7"/>
<sequence>MFEVITSEASYYRSLQVLINHFYSAPEFDCSRAQNLNPESSPGELEAESATEPNPIGCSATAASGIESSLTPSASSGLIKSPSVTSKDNSSLRGVRTGQTSFDTTGTGSNGHSSGNCSTGVVGTTAASTTQRPVLSPTEKHHLFSNVLLVCMASEG</sequence>
<dbReference type="GO" id="GO:0005085">
    <property type="term" value="F:guanyl-nucleotide exchange factor activity"/>
    <property type="evidence" value="ECO:0007669"/>
    <property type="project" value="InterPro"/>
</dbReference>
<evidence type="ECO:0000256" key="1">
    <source>
        <dbReference type="SAM" id="MobiDB-lite"/>
    </source>
</evidence>
<protein>
    <recommendedName>
        <fullName evidence="4">DH domain-containing protein</fullName>
    </recommendedName>
</protein>
<evidence type="ECO:0000313" key="2">
    <source>
        <dbReference type="EMBL" id="VDK86012.1"/>
    </source>
</evidence>
<feature type="compositionally biased region" description="Polar residues" evidence="1">
    <location>
        <begin position="66"/>
        <end position="103"/>
    </location>
</feature>
<accession>A0A3P6TCY7</accession>
<dbReference type="PANTHER" id="PTHR12845:SF5">
    <property type="entry name" value="EPHEXIN, ISOFORM D"/>
    <property type="match status" value="1"/>
</dbReference>
<dbReference type="SUPFAM" id="SSF48065">
    <property type="entry name" value="DBL homology domain (DH-domain)"/>
    <property type="match status" value="1"/>
</dbReference>
<dbReference type="Proteomes" id="UP000281553">
    <property type="component" value="Unassembled WGS sequence"/>
</dbReference>
<organism evidence="2 3">
    <name type="scientific">Dibothriocephalus latus</name>
    <name type="common">Fish tapeworm</name>
    <name type="synonym">Diphyllobothrium latum</name>
    <dbReference type="NCBI Taxonomy" id="60516"/>
    <lineage>
        <taxon>Eukaryota</taxon>
        <taxon>Metazoa</taxon>
        <taxon>Spiralia</taxon>
        <taxon>Lophotrochozoa</taxon>
        <taxon>Platyhelminthes</taxon>
        <taxon>Cestoda</taxon>
        <taxon>Eucestoda</taxon>
        <taxon>Diphyllobothriidea</taxon>
        <taxon>Diphyllobothriidae</taxon>
        <taxon>Dibothriocephalus</taxon>
    </lineage>
</organism>
<dbReference type="InterPro" id="IPR047271">
    <property type="entry name" value="Ephexin-like"/>
</dbReference>